<sequence>MTEIFFPASAAVAASRLRHLSRNGPRGIHHGRNTSGRSGTSPDFSDFQPYAPGDDIRNVDWNIYARTDQLFIKRFMDERELRVSLILDASRSMGGAKWLYGCKLCAVLGMMALSADDHLSFMAVGGPKPSVLTAKGIRNRNRFLGHLEQLPSPEGTGFTDAAASENFLGASIRYVVTDGLEPPASFRPLLRKLRKSAGEVRMILLRDDTPDIPVRAEDVRFVDSETGKAVDVSLTPNLIHRQQEISEQHFSELASLCREYGVAVLEARQQEATLEFVSKKMRKAGWVR</sequence>
<organism evidence="3 4">
    <name type="scientific">Bhargavaea ginsengi</name>
    <dbReference type="NCBI Taxonomy" id="426757"/>
    <lineage>
        <taxon>Bacteria</taxon>
        <taxon>Bacillati</taxon>
        <taxon>Bacillota</taxon>
        <taxon>Bacilli</taxon>
        <taxon>Bacillales</taxon>
        <taxon>Caryophanaceae</taxon>
        <taxon>Bhargavaea</taxon>
    </lineage>
</organism>
<dbReference type="InterPro" id="IPR036465">
    <property type="entry name" value="vWFA_dom_sf"/>
</dbReference>
<dbReference type="RefSeq" id="WP_092049249.1">
    <property type="nucleotide sequence ID" value="NZ_FNZF01000001.1"/>
</dbReference>
<dbReference type="Proteomes" id="UP000199200">
    <property type="component" value="Unassembled WGS sequence"/>
</dbReference>
<dbReference type="PANTHER" id="PTHR33608:SF7">
    <property type="entry name" value="DUF58 DOMAIN-CONTAINING PROTEIN"/>
    <property type="match status" value="1"/>
</dbReference>
<evidence type="ECO:0000256" key="1">
    <source>
        <dbReference type="SAM" id="MobiDB-lite"/>
    </source>
</evidence>
<dbReference type="SUPFAM" id="SSF53300">
    <property type="entry name" value="vWA-like"/>
    <property type="match status" value="1"/>
</dbReference>
<evidence type="ECO:0000259" key="2">
    <source>
        <dbReference type="Pfam" id="PF01882"/>
    </source>
</evidence>
<dbReference type="PANTHER" id="PTHR33608">
    <property type="entry name" value="BLL2464 PROTEIN"/>
    <property type="match status" value="1"/>
</dbReference>
<dbReference type="STRING" id="426757.SAMN04488127_0356"/>
<dbReference type="AlphaFoldDB" id="A0A1H6T4C7"/>
<feature type="compositionally biased region" description="Polar residues" evidence="1">
    <location>
        <begin position="33"/>
        <end position="43"/>
    </location>
</feature>
<name>A0A1H6T4C7_9BACL</name>
<feature type="domain" description="DUF58" evidence="2">
    <location>
        <begin position="48"/>
        <end position="235"/>
    </location>
</feature>
<feature type="region of interest" description="Disordered" evidence="1">
    <location>
        <begin position="22"/>
        <end position="44"/>
    </location>
</feature>
<dbReference type="Pfam" id="PF01882">
    <property type="entry name" value="DUF58"/>
    <property type="match status" value="1"/>
</dbReference>
<proteinExistence type="predicted"/>
<reference evidence="4" key="1">
    <citation type="submission" date="2016-10" db="EMBL/GenBank/DDBJ databases">
        <authorList>
            <person name="Varghese N."/>
            <person name="Submissions S."/>
        </authorList>
    </citation>
    <scope>NUCLEOTIDE SEQUENCE [LARGE SCALE GENOMIC DNA]</scope>
    <source>
        <strain evidence="4">CGMCC 1.6763</strain>
    </source>
</reference>
<feature type="compositionally biased region" description="Basic residues" evidence="1">
    <location>
        <begin position="22"/>
        <end position="32"/>
    </location>
</feature>
<protein>
    <recommendedName>
        <fullName evidence="2">DUF58 domain-containing protein</fullName>
    </recommendedName>
</protein>
<evidence type="ECO:0000313" key="4">
    <source>
        <dbReference type="Proteomes" id="UP000199200"/>
    </source>
</evidence>
<dbReference type="InterPro" id="IPR002881">
    <property type="entry name" value="DUF58"/>
</dbReference>
<keyword evidence="4" id="KW-1185">Reference proteome</keyword>
<evidence type="ECO:0000313" key="3">
    <source>
        <dbReference type="EMBL" id="SEI74943.1"/>
    </source>
</evidence>
<dbReference type="EMBL" id="FNZF01000001">
    <property type="protein sequence ID" value="SEI74943.1"/>
    <property type="molecule type" value="Genomic_DNA"/>
</dbReference>
<dbReference type="OrthoDB" id="9776116at2"/>
<accession>A0A1H6T4C7</accession>
<gene>
    <name evidence="3" type="ORF">SAMN04488127_0356</name>
</gene>